<organism evidence="1 2">
    <name type="scientific">Chryseobacterium endophyticum</name>
    <dbReference type="NCBI Taxonomy" id="1854762"/>
    <lineage>
        <taxon>Bacteria</taxon>
        <taxon>Pseudomonadati</taxon>
        <taxon>Bacteroidota</taxon>
        <taxon>Flavobacteriia</taxon>
        <taxon>Flavobacteriales</taxon>
        <taxon>Weeksellaceae</taxon>
        <taxon>Chryseobacterium group</taxon>
        <taxon>Chryseobacterium</taxon>
    </lineage>
</organism>
<dbReference type="EMBL" id="CP154834">
    <property type="protein sequence ID" value="XAO72699.1"/>
    <property type="molecule type" value="Genomic_DNA"/>
</dbReference>
<evidence type="ECO:0000313" key="1">
    <source>
        <dbReference type="EMBL" id="XAO72699.1"/>
    </source>
</evidence>
<keyword evidence="2" id="KW-1185">Reference proteome</keyword>
<gene>
    <name evidence="1" type="ORF">AAFP95_12495</name>
</gene>
<evidence type="ECO:0000313" key="2">
    <source>
        <dbReference type="Proteomes" id="UP001463665"/>
    </source>
</evidence>
<protein>
    <submittedName>
        <fullName evidence="1">Uncharacterized protein</fullName>
    </submittedName>
</protein>
<dbReference type="AlphaFoldDB" id="A0AAU6WJP7"/>
<reference evidence="1 2" key="1">
    <citation type="submission" date="2024-04" db="EMBL/GenBank/DDBJ databases">
        <title>Genome sequencing and assembly of rice foliar adapted Chryseobacterium endophyticum OsEnb-ALM-A6.</title>
        <authorList>
            <person name="Kumar S."/>
            <person name="Javed M."/>
            <person name="Chouhan V."/>
            <person name="Charishma K."/>
            <person name="Patel A."/>
            <person name="Kumar M."/>
            <person name="Sahu K.P."/>
            <person name="Kumar A."/>
        </authorList>
    </citation>
    <scope>NUCLEOTIDE SEQUENCE [LARGE SCALE GENOMIC DNA]</scope>
    <source>
        <strain evidence="1 2">OsEnb-ALM-A6</strain>
    </source>
</reference>
<dbReference type="Proteomes" id="UP001463665">
    <property type="component" value="Chromosome"/>
</dbReference>
<sequence>MKEEVINIINLLREERILADTKDLSAFIKKGENKNRSLSILETFCKIENFLLSFVEQQEKIFHIKELNEKAEQAGCSNSSTQRIKTVFNFWSIKNWIKRRSMEYSKNHLALAALYPTELLKDKLEKGMNWPVLLLISCMKKAFRKLHKMTQANRKYWWNFPFTNLNPLTKTARICLKGI</sequence>
<accession>A0AAU6WJP7</accession>
<proteinExistence type="predicted"/>
<dbReference type="RefSeq" id="WP_345765456.1">
    <property type="nucleotide sequence ID" value="NZ_CP154834.1"/>
</dbReference>
<name>A0AAU6WJP7_9FLAO</name>